<keyword evidence="5" id="KW-1185">Reference proteome</keyword>
<organism evidence="4 5">
    <name type="scientific">Gigaspora margarita</name>
    <dbReference type="NCBI Taxonomy" id="4874"/>
    <lineage>
        <taxon>Eukaryota</taxon>
        <taxon>Fungi</taxon>
        <taxon>Fungi incertae sedis</taxon>
        <taxon>Mucoromycota</taxon>
        <taxon>Glomeromycotina</taxon>
        <taxon>Glomeromycetes</taxon>
        <taxon>Diversisporales</taxon>
        <taxon>Gigasporaceae</taxon>
        <taxon>Gigaspora</taxon>
    </lineage>
</organism>
<dbReference type="Pfam" id="PF00501">
    <property type="entry name" value="AMP-binding"/>
    <property type="match status" value="1"/>
</dbReference>
<accession>A0A8H4ALH5</accession>
<comment type="caution">
    <text evidence="4">The sequence shown here is derived from an EMBL/GenBank/DDBJ whole genome shotgun (WGS) entry which is preliminary data.</text>
</comment>
<feature type="domain" description="AMP-dependent synthetase/ligase" evidence="3">
    <location>
        <begin position="22"/>
        <end position="170"/>
    </location>
</feature>
<reference evidence="4 5" key="1">
    <citation type="journal article" date="2019" name="Environ. Microbiol.">
        <title>At the nexus of three kingdoms: the genome of the mycorrhizal fungus Gigaspora margarita provides insights into plant, endobacterial and fungal interactions.</title>
        <authorList>
            <person name="Venice F."/>
            <person name="Ghignone S."/>
            <person name="Salvioli di Fossalunga A."/>
            <person name="Amselem J."/>
            <person name="Novero M."/>
            <person name="Xianan X."/>
            <person name="Sedzielewska Toro K."/>
            <person name="Morin E."/>
            <person name="Lipzen A."/>
            <person name="Grigoriev I.V."/>
            <person name="Henrissat B."/>
            <person name="Martin F.M."/>
            <person name="Bonfante P."/>
        </authorList>
    </citation>
    <scope>NUCLEOTIDE SEQUENCE [LARGE SCALE GENOMIC DNA]</scope>
    <source>
        <strain evidence="4 5">BEG34</strain>
    </source>
</reference>
<dbReference type="AlphaFoldDB" id="A0A8H4ALH5"/>
<dbReference type="SUPFAM" id="SSF56801">
    <property type="entry name" value="Acetyl-CoA synthetase-like"/>
    <property type="match status" value="1"/>
</dbReference>
<proteinExistence type="inferred from homology"/>
<evidence type="ECO:0000256" key="2">
    <source>
        <dbReference type="ARBA" id="ARBA00022598"/>
    </source>
</evidence>
<dbReference type="Gene3D" id="3.40.50.980">
    <property type="match status" value="1"/>
</dbReference>
<dbReference type="PANTHER" id="PTHR24096">
    <property type="entry name" value="LONG-CHAIN-FATTY-ACID--COA LIGASE"/>
    <property type="match status" value="1"/>
</dbReference>
<keyword evidence="2" id="KW-0436">Ligase</keyword>
<dbReference type="EMBL" id="WTPW01000449">
    <property type="protein sequence ID" value="KAF0510189.1"/>
    <property type="molecule type" value="Genomic_DNA"/>
</dbReference>
<comment type="similarity">
    <text evidence="1">Belongs to the ATP-dependent AMP-binding enzyme family.</text>
</comment>
<dbReference type="GO" id="GO:0016405">
    <property type="term" value="F:CoA-ligase activity"/>
    <property type="evidence" value="ECO:0007669"/>
    <property type="project" value="TreeGrafter"/>
</dbReference>
<evidence type="ECO:0000313" key="4">
    <source>
        <dbReference type="EMBL" id="KAF0510189.1"/>
    </source>
</evidence>
<evidence type="ECO:0000256" key="1">
    <source>
        <dbReference type="ARBA" id="ARBA00006432"/>
    </source>
</evidence>
<sequence length="199" mass="22110">MRFGPQVYRSGALFPYLWIDRSCFVYCLYRGTTVVIPKFDIKNFYSCIQKYKISFIHGVPPIVLALAKYPDLKYYDISSLRMILSAAAPLGKESSEEFHKILKIPIKQGSGLTETSLVINLSSSDNIVAGSVGDLVPNVEAKIVPVKGLELGPTEGEICVRGPNIMKSYLNNDEATKDSFDEAEFFHTGDIARVDDNCN</sequence>
<evidence type="ECO:0000313" key="5">
    <source>
        <dbReference type="Proteomes" id="UP000439903"/>
    </source>
</evidence>
<gene>
    <name evidence="4" type="ORF">F8M41_018447</name>
</gene>
<dbReference type="InterPro" id="IPR000873">
    <property type="entry name" value="AMP-dep_synth/lig_dom"/>
</dbReference>
<name>A0A8H4ALH5_GIGMA</name>
<dbReference type="Gene3D" id="2.30.38.10">
    <property type="entry name" value="Luciferase, Domain 3"/>
    <property type="match status" value="1"/>
</dbReference>
<protein>
    <submittedName>
        <fullName evidence="4">Acetyl-CoA synthetase-like protein</fullName>
    </submittedName>
</protein>
<evidence type="ECO:0000259" key="3">
    <source>
        <dbReference type="Pfam" id="PF00501"/>
    </source>
</evidence>
<dbReference type="OrthoDB" id="1898221at2759"/>
<dbReference type="Proteomes" id="UP000439903">
    <property type="component" value="Unassembled WGS sequence"/>
</dbReference>
<dbReference type="PANTHER" id="PTHR24096:SF149">
    <property type="entry name" value="AMP-BINDING DOMAIN-CONTAINING PROTEIN-RELATED"/>
    <property type="match status" value="1"/>
</dbReference>